<reference evidence="1 2" key="1">
    <citation type="journal article" date="2012" name="J. Bacteriol.">
        <title>Draft Genome Sequence of an Ammonia-Oxidizing Archaeon, "Candidatus Nitrosopumilus sediminis" AR2, from Svalbard in the Arctic Circle.</title>
        <authorList>
            <person name="Park S.J."/>
            <person name="Kim J.G."/>
            <person name="Jung M.Y."/>
            <person name="Kim S.J."/>
            <person name="Cha I.T."/>
            <person name="Ghai R."/>
            <person name="Martin-Cuadrado A.B."/>
            <person name="Rodriguez-Valera F."/>
            <person name="Rhee S.K."/>
        </authorList>
    </citation>
    <scope>NUCLEOTIDE SEQUENCE [LARGE SCALE GENOMIC DNA]</scope>
    <source>
        <strain evidence="1 2">AR2</strain>
    </source>
</reference>
<keyword evidence="2" id="KW-1185">Reference proteome</keyword>
<protein>
    <recommendedName>
        <fullName evidence="3">DUF35 domain-containing protein</fullName>
    </recommendedName>
</protein>
<sequence>MNFESKLNEGLFCIPECAECKKIVWPPSELCNHCFGKVLLKKGPFVGKIIEFSRQNEEYFCLVEFEDAIRIMAKIPKIPNIGQSVEISKCGISNGNYFFHVI</sequence>
<dbReference type="RefSeq" id="WP_014965100.1">
    <property type="nucleotide sequence ID" value="NC_018656.1"/>
</dbReference>
<dbReference type="STRING" id="1229909.NSED_04625"/>
<proteinExistence type="predicted"/>
<organism evidence="1 2">
    <name type="scientific">Candidatus Nitrosopumilus sediminis</name>
    <dbReference type="NCBI Taxonomy" id="1229909"/>
    <lineage>
        <taxon>Archaea</taxon>
        <taxon>Nitrososphaerota</taxon>
        <taxon>Nitrososphaeria</taxon>
        <taxon>Nitrosopumilales</taxon>
        <taxon>Nitrosopumilaceae</taxon>
        <taxon>Nitrosopumilus</taxon>
    </lineage>
</organism>
<dbReference type="EMBL" id="CP003843">
    <property type="protein sequence ID" value="AFS82729.1"/>
    <property type="molecule type" value="Genomic_DNA"/>
</dbReference>
<accession>K0BB45</accession>
<dbReference type="KEGG" id="nir:NSED_04625"/>
<dbReference type="PATRIC" id="fig|1229909.8.peg.1005"/>
<dbReference type="OrthoDB" id="9573at2157"/>
<evidence type="ECO:0000313" key="2">
    <source>
        <dbReference type="Proteomes" id="UP000006100"/>
    </source>
</evidence>
<dbReference type="InterPro" id="IPR012340">
    <property type="entry name" value="NA-bd_OB-fold"/>
</dbReference>
<dbReference type="eggNOG" id="arCOG01289">
    <property type="taxonomic scope" value="Archaea"/>
</dbReference>
<dbReference type="SUPFAM" id="SSF50249">
    <property type="entry name" value="Nucleic acid-binding proteins"/>
    <property type="match status" value="1"/>
</dbReference>
<evidence type="ECO:0008006" key="3">
    <source>
        <dbReference type="Google" id="ProtNLM"/>
    </source>
</evidence>
<gene>
    <name evidence="1" type="ORF">NSED_04625</name>
</gene>
<dbReference type="GeneID" id="13696719"/>
<dbReference type="Proteomes" id="UP000006100">
    <property type="component" value="Chromosome"/>
</dbReference>
<evidence type="ECO:0000313" key="1">
    <source>
        <dbReference type="EMBL" id="AFS82729.1"/>
    </source>
</evidence>
<dbReference type="HOGENOM" id="CLU_168008_0_0_2"/>
<dbReference type="AlphaFoldDB" id="K0BB45"/>
<name>K0BB45_9ARCH</name>